<dbReference type="OrthoDB" id="198735at2759"/>
<dbReference type="PANTHER" id="PTHR13903">
    <property type="entry name" value="PIRIN-RELATED"/>
    <property type="match status" value="1"/>
</dbReference>
<comment type="caution">
    <text evidence="2">The sequence shown here is derived from an EMBL/GenBank/DDBJ whole genome shotgun (WGS) entry which is preliminary data.</text>
</comment>
<protein>
    <recommendedName>
        <fullName evidence="1">Pirin C-terminal domain-containing protein</fullName>
    </recommendedName>
</protein>
<dbReference type="Pfam" id="PF05726">
    <property type="entry name" value="Pirin_C"/>
    <property type="match status" value="1"/>
</dbReference>
<dbReference type="InterPro" id="IPR014710">
    <property type="entry name" value="RmlC-like_jellyroll"/>
</dbReference>
<keyword evidence="3" id="KW-1185">Reference proteome</keyword>
<feature type="domain" description="Pirin C-terminal" evidence="1">
    <location>
        <begin position="98"/>
        <end position="206"/>
    </location>
</feature>
<dbReference type="InterPro" id="IPR008778">
    <property type="entry name" value="Pirin_C_dom"/>
</dbReference>
<organism evidence="2 3">
    <name type="scientific">Fistulifera solaris</name>
    <name type="common">Oleaginous diatom</name>
    <dbReference type="NCBI Taxonomy" id="1519565"/>
    <lineage>
        <taxon>Eukaryota</taxon>
        <taxon>Sar</taxon>
        <taxon>Stramenopiles</taxon>
        <taxon>Ochrophyta</taxon>
        <taxon>Bacillariophyta</taxon>
        <taxon>Bacillariophyceae</taxon>
        <taxon>Bacillariophycidae</taxon>
        <taxon>Naviculales</taxon>
        <taxon>Naviculaceae</taxon>
        <taxon>Fistulifera</taxon>
    </lineage>
</organism>
<dbReference type="InterPro" id="IPR011051">
    <property type="entry name" value="RmlC_Cupin_sf"/>
</dbReference>
<reference evidence="2 3" key="1">
    <citation type="journal article" date="2015" name="Plant Cell">
        <title>Oil accumulation by the oleaginous diatom Fistulifera solaris as revealed by the genome and transcriptome.</title>
        <authorList>
            <person name="Tanaka T."/>
            <person name="Maeda Y."/>
            <person name="Veluchamy A."/>
            <person name="Tanaka M."/>
            <person name="Abida H."/>
            <person name="Marechal E."/>
            <person name="Bowler C."/>
            <person name="Muto M."/>
            <person name="Sunaga Y."/>
            <person name="Tanaka M."/>
            <person name="Yoshino T."/>
            <person name="Taniguchi T."/>
            <person name="Fukuda Y."/>
            <person name="Nemoto M."/>
            <person name="Matsumoto M."/>
            <person name="Wong P.S."/>
            <person name="Aburatani S."/>
            <person name="Fujibuchi W."/>
        </authorList>
    </citation>
    <scope>NUCLEOTIDE SEQUENCE [LARGE SCALE GENOMIC DNA]</scope>
    <source>
        <strain evidence="2 3">JPCC DA0580</strain>
    </source>
</reference>
<dbReference type="InterPro" id="IPR012093">
    <property type="entry name" value="Pirin"/>
</dbReference>
<evidence type="ECO:0000259" key="1">
    <source>
        <dbReference type="Pfam" id="PF05726"/>
    </source>
</evidence>
<proteinExistence type="predicted"/>
<dbReference type="SUPFAM" id="SSF51182">
    <property type="entry name" value="RmlC-like cupins"/>
    <property type="match status" value="1"/>
</dbReference>
<gene>
    <name evidence="2" type="ORF">FisN_29Lu114</name>
</gene>
<dbReference type="InParanoid" id="A0A1Z5JLJ1"/>
<dbReference type="EMBL" id="BDSP01000084">
    <property type="protein sequence ID" value="GAX14887.1"/>
    <property type="molecule type" value="Genomic_DNA"/>
</dbReference>
<sequence>MTAGKGCVHNEMFPLIRTKNDNPTRFFQIWLNLPSKNKMAEPEFKMFWNHEIPVYESADQNTKVALWAGNALLPEGRVNNAPPASSWAADEANDVAIWHITMQPGATWTLPAATNSKVNRQLFYLEGETQVMKVGGQSISKRTVHPLQANMEIELQLDETATGAGEFLLLQGKPIDESVAQYGPFVMNTAQEVQQASTDYSKTRFGGWPWPRDDIVFDREQSRFGQFGKDSKKEAPSNAACLAD</sequence>
<name>A0A1Z5JLJ1_FISSO</name>
<evidence type="ECO:0000313" key="2">
    <source>
        <dbReference type="EMBL" id="GAX14887.1"/>
    </source>
</evidence>
<dbReference type="PIRSF" id="PIRSF006232">
    <property type="entry name" value="Pirin"/>
    <property type="match status" value="1"/>
</dbReference>
<dbReference type="Proteomes" id="UP000198406">
    <property type="component" value="Unassembled WGS sequence"/>
</dbReference>
<dbReference type="Gene3D" id="2.60.120.10">
    <property type="entry name" value="Jelly Rolls"/>
    <property type="match status" value="1"/>
</dbReference>
<evidence type="ECO:0000313" key="3">
    <source>
        <dbReference type="Proteomes" id="UP000198406"/>
    </source>
</evidence>
<accession>A0A1Z5JLJ1</accession>
<dbReference type="AlphaFoldDB" id="A0A1Z5JLJ1"/>
<dbReference type="PANTHER" id="PTHR13903:SF8">
    <property type="entry name" value="PIRIN"/>
    <property type="match status" value="1"/>
</dbReference>